<dbReference type="SUPFAM" id="SSF144217">
    <property type="entry name" value="CSL zinc finger"/>
    <property type="match status" value="1"/>
</dbReference>
<dbReference type="PROSITE" id="PS50076">
    <property type="entry name" value="DNAJ_2"/>
    <property type="match status" value="1"/>
</dbReference>
<dbReference type="InterPro" id="IPR036869">
    <property type="entry name" value="J_dom_sf"/>
</dbReference>
<dbReference type="SUPFAM" id="SSF46565">
    <property type="entry name" value="Chaperone J-domain"/>
    <property type="match status" value="1"/>
</dbReference>
<organism evidence="9 10">
    <name type="scientific">Chara braunii</name>
    <name type="common">Braun's stonewort</name>
    <dbReference type="NCBI Taxonomy" id="69332"/>
    <lineage>
        <taxon>Eukaryota</taxon>
        <taxon>Viridiplantae</taxon>
        <taxon>Streptophyta</taxon>
        <taxon>Charophyceae</taxon>
        <taxon>Charales</taxon>
        <taxon>Characeae</taxon>
        <taxon>Chara</taxon>
    </lineage>
</organism>
<evidence type="ECO:0000256" key="5">
    <source>
        <dbReference type="ARBA" id="ARBA00023004"/>
    </source>
</evidence>
<evidence type="ECO:0000313" key="9">
    <source>
        <dbReference type="EMBL" id="GBG68524.1"/>
    </source>
</evidence>
<dbReference type="PANTHER" id="PTHR21454">
    <property type="entry name" value="DPH3 HOMOLOG-RELATED"/>
    <property type="match status" value="1"/>
</dbReference>
<comment type="caution">
    <text evidence="9">The sequence shown here is derived from an EMBL/GenBank/DDBJ whole genome shotgun (WGS) entry which is preliminary data.</text>
</comment>
<evidence type="ECO:0000256" key="1">
    <source>
        <dbReference type="ARBA" id="ARBA00004123"/>
    </source>
</evidence>
<dbReference type="InterPro" id="IPR044248">
    <property type="entry name" value="DPH3/4-like"/>
</dbReference>
<dbReference type="PRINTS" id="PR00625">
    <property type="entry name" value="JDOMAIN"/>
</dbReference>
<evidence type="ECO:0000256" key="4">
    <source>
        <dbReference type="ARBA" id="ARBA00022723"/>
    </source>
</evidence>
<dbReference type="Proteomes" id="UP000265515">
    <property type="component" value="Unassembled WGS sequence"/>
</dbReference>
<keyword evidence="4" id="KW-0479">Metal-binding</keyword>
<keyword evidence="10" id="KW-1185">Reference proteome</keyword>
<dbReference type="GO" id="GO:0005829">
    <property type="term" value="C:cytosol"/>
    <property type="evidence" value="ECO:0007669"/>
    <property type="project" value="TreeGrafter"/>
</dbReference>
<dbReference type="CDD" id="cd06257">
    <property type="entry name" value="DnaJ"/>
    <property type="match status" value="1"/>
</dbReference>
<proteinExistence type="inferred from homology"/>
<dbReference type="Pfam" id="PF00226">
    <property type="entry name" value="DnaJ"/>
    <property type="match status" value="1"/>
</dbReference>
<dbReference type="AlphaFoldDB" id="A0A388KEP2"/>
<protein>
    <recommendedName>
        <fullName evidence="11">J domain-containing protein</fullName>
    </recommendedName>
</protein>
<comment type="subcellular location">
    <subcellularLocation>
        <location evidence="2">Cytoplasm</location>
    </subcellularLocation>
    <subcellularLocation>
        <location evidence="1">Nucleus</location>
    </subcellularLocation>
</comment>
<dbReference type="Gramene" id="GBG68524">
    <property type="protein sequence ID" value="GBG68524"/>
    <property type="gene ID" value="CBR_g3068"/>
</dbReference>
<dbReference type="PROSITE" id="PS00636">
    <property type="entry name" value="DNAJ_1"/>
    <property type="match status" value="1"/>
</dbReference>
<dbReference type="STRING" id="69332.A0A388KEP2"/>
<evidence type="ECO:0000256" key="2">
    <source>
        <dbReference type="ARBA" id="ARBA00004496"/>
    </source>
</evidence>
<sequence length="304" mass="33469">MTVSADALREGCSYYDVLGVPRDADYLTIRRSFLAAALAHHPDRITNRSQSYSFLPYASELSSGLRHDGCLPSNPSGKSCSAHDLTEPFSVDDRCTIRCVSRIVTGDANCNNGKNAAAIDAENKGRESGAEFLCTSTDEGDGCSRRSLSAAETVNEILEDAFVVEPEEESVPAEVGRDDNNAASFRRIHDAWSVLRDLRKRKEYDEELNAAATRWGNQLGALVEDVDLDDMSWEQSDESCSTGQYVYPCRCGDCYVVKDEDLMMTCTKGAFALGKHSHVQSLITHCGSCSLSIRIQFCMVDRQQ</sequence>
<dbReference type="InterPro" id="IPR001623">
    <property type="entry name" value="DnaJ_domain"/>
</dbReference>
<dbReference type="InterPro" id="IPR036671">
    <property type="entry name" value="DPH_MB_sf"/>
</dbReference>
<dbReference type="Gene3D" id="3.10.660.10">
    <property type="entry name" value="DPH Zinc finger"/>
    <property type="match status" value="1"/>
</dbReference>
<feature type="domain" description="J" evidence="7">
    <location>
        <begin position="13"/>
        <end position="208"/>
    </location>
</feature>
<dbReference type="EMBL" id="BFEA01000101">
    <property type="protein sequence ID" value="GBG68524.1"/>
    <property type="molecule type" value="Genomic_DNA"/>
</dbReference>
<dbReference type="PANTHER" id="PTHR21454:SF47">
    <property type="entry name" value="DNAJ HEAT SHOCK N-TERMINAL DOMAIN-CONTAINING PROTEIN"/>
    <property type="match status" value="1"/>
</dbReference>
<dbReference type="InterPro" id="IPR007872">
    <property type="entry name" value="DPH_MB_dom"/>
</dbReference>
<evidence type="ECO:0000259" key="8">
    <source>
        <dbReference type="PROSITE" id="PS51074"/>
    </source>
</evidence>
<dbReference type="PROSITE" id="PS51074">
    <property type="entry name" value="DPH_MB"/>
    <property type="match status" value="1"/>
</dbReference>
<evidence type="ECO:0000256" key="6">
    <source>
        <dbReference type="ARBA" id="ARBA00023242"/>
    </source>
</evidence>
<dbReference type="Gene3D" id="1.10.287.110">
    <property type="entry name" value="DnaJ domain"/>
    <property type="match status" value="1"/>
</dbReference>
<dbReference type="OrthoDB" id="66964at2759"/>
<dbReference type="GO" id="GO:0017183">
    <property type="term" value="P:protein histidyl modification to diphthamide"/>
    <property type="evidence" value="ECO:0007669"/>
    <property type="project" value="InterPro"/>
</dbReference>
<name>A0A388KEP2_CHABU</name>
<keyword evidence="6" id="KW-0539">Nucleus</keyword>
<dbReference type="GO" id="GO:0046872">
    <property type="term" value="F:metal ion binding"/>
    <property type="evidence" value="ECO:0007669"/>
    <property type="project" value="UniProtKB-KW"/>
</dbReference>
<gene>
    <name evidence="9" type="ORF">CBR_g3068</name>
</gene>
<evidence type="ECO:0000256" key="3">
    <source>
        <dbReference type="ARBA" id="ARBA00006169"/>
    </source>
</evidence>
<dbReference type="GO" id="GO:0005634">
    <property type="term" value="C:nucleus"/>
    <property type="evidence" value="ECO:0007669"/>
    <property type="project" value="UniProtKB-SubCell"/>
</dbReference>
<dbReference type="InterPro" id="IPR018253">
    <property type="entry name" value="DnaJ_domain_CS"/>
</dbReference>
<comment type="similarity">
    <text evidence="3">Belongs to the DPH4 family.</text>
</comment>
<evidence type="ECO:0000259" key="7">
    <source>
        <dbReference type="PROSITE" id="PS50076"/>
    </source>
</evidence>
<feature type="domain" description="DPH-type MB" evidence="8">
    <location>
        <begin position="222"/>
        <end position="298"/>
    </location>
</feature>
<accession>A0A388KEP2</accession>
<evidence type="ECO:0008006" key="11">
    <source>
        <dbReference type="Google" id="ProtNLM"/>
    </source>
</evidence>
<reference evidence="9 10" key="1">
    <citation type="journal article" date="2018" name="Cell">
        <title>The Chara Genome: Secondary Complexity and Implications for Plant Terrestrialization.</title>
        <authorList>
            <person name="Nishiyama T."/>
            <person name="Sakayama H."/>
            <person name="Vries J.D."/>
            <person name="Buschmann H."/>
            <person name="Saint-Marcoux D."/>
            <person name="Ullrich K.K."/>
            <person name="Haas F.B."/>
            <person name="Vanderstraeten L."/>
            <person name="Becker D."/>
            <person name="Lang D."/>
            <person name="Vosolsobe S."/>
            <person name="Rombauts S."/>
            <person name="Wilhelmsson P.K.I."/>
            <person name="Janitza P."/>
            <person name="Kern R."/>
            <person name="Heyl A."/>
            <person name="Rumpler F."/>
            <person name="Villalobos L.I.A.C."/>
            <person name="Clay J.M."/>
            <person name="Skokan R."/>
            <person name="Toyoda A."/>
            <person name="Suzuki Y."/>
            <person name="Kagoshima H."/>
            <person name="Schijlen E."/>
            <person name="Tajeshwar N."/>
            <person name="Catarino B."/>
            <person name="Hetherington A.J."/>
            <person name="Saltykova A."/>
            <person name="Bonnot C."/>
            <person name="Breuninger H."/>
            <person name="Symeonidi A."/>
            <person name="Radhakrishnan G.V."/>
            <person name="Van Nieuwerburgh F."/>
            <person name="Deforce D."/>
            <person name="Chang C."/>
            <person name="Karol K.G."/>
            <person name="Hedrich R."/>
            <person name="Ulvskov P."/>
            <person name="Glockner G."/>
            <person name="Delwiche C.F."/>
            <person name="Petrasek J."/>
            <person name="Van de Peer Y."/>
            <person name="Friml J."/>
            <person name="Beilby M."/>
            <person name="Dolan L."/>
            <person name="Kohara Y."/>
            <person name="Sugano S."/>
            <person name="Fujiyama A."/>
            <person name="Delaux P.-M."/>
            <person name="Quint M."/>
            <person name="TheiBen G."/>
            <person name="Hagemann M."/>
            <person name="Harholt J."/>
            <person name="Dunand C."/>
            <person name="Zachgo S."/>
            <person name="Langdale J."/>
            <person name="Maumus F."/>
            <person name="Straeten D.V.D."/>
            <person name="Gould S.B."/>
            <person name="Rensing S.A."/>
        </authorList>
    </citation>
    <scope>NUCLEOTIDE SEQUENCE [LARGE SCALE GENOMIC DNA]</scope>
    <source>
        <strain evidence="9 10">S276</strain>
    </source>
</reference>
<keyword evidence="5" id="KW-0408">Iron</keyword>
<dbReference type="Pfam" id="PF05207">
    <property type="entry name" value="Zn_ribbon_CSL"/>
    <property type="match status" value="1"/>
</dbReference>
<evidence type="ECO:0000313" key="10">
    <source>
        <dbReference type="Proteomes" id="UP000265515"/>
    </source>
</evidence>